<name>A0ABT5HIG8_9CAUL</name>
<dbReference type="RefSeq" id="WP_272743706.1">
    <property type="nucleotide sequence ID" value="NZ_JAQQKV010000001.1"/>
</dbReference>
<evidence type="ECO:0000259" key="4">
    <source>
        <dbReference type="PROSITE" id="PS50943"/>
    </source>
</evidence>
<organism evidence="5 6">
    <name type="scientific">Asticcacaulis machinosus</name>
    <dbReference type="NCBI Taxonomy" id="2984211"/>
    <lineage>
        <taxon>Bacteria</taxon>
        <taxon>Pseudomonadati</taxon>
        <taxon>Pseudomonadota</taxon>
        <taxon>Alphaproteobacteria</taxon>
        <taxon>Caulobacterales</taxon>
        <taxon>Caulobacteraceae</taxon>
        <taxon>Asticcacaulis</taxon>
    </lineage>
</organism>
<keyword evidence="6" id="KW-1185">Reference proteome</keyword>
<dbReference type="Gene3D" id="1.10.260.40">
    <property type="entry name" value="lambda repressor-like DNA-binding domains"/>
    <property type="match status" value="1"/>
</dbReference>
<protein>
    <submittedName>
        <fullName evidence="5">Helix-turn-helix transcriptional regulator</fullName>
    </submittedName>
</protein>
<comment type="caution">
    <text evidence="5">The sequence shown here is derived from an EMBL/GenBank/DDBJ whole genome shotgun (WGS) entry which is preliminary data.</text>
</comment>
<evidence type="ECO:0000313" key="6">
    <source>
        <dbReference type="Proteomes" id="UP001218579"/>
    </source>
</evidence>
<proteinExistence type="predicted"/>
<dbReference type="InterPro" id="IPR050807">
    <property type="entry name" value="TransReg_Diox_bact_type"/>
</dbReference>
<dbReference type="SMART" id="SM00530">
    <property type="entry name" value="HTH_XRE"/>
    <property type="match status" value="1"/>
</dbReference>
<dbReference type="PROSITE" id="PS50943">
    <property type="entry name" value="HTH_CROC1"/>
    <property type="match status" value="1"/>
</dbReference>
<dbReference type="PANTHER" id="PTHR46797:SF23">
    <property type="entry name" value="HTH-TYPE TRANSCRIPTIONAL REGULATOR SUTR"/>
    <property type="match status" value="1"/>
</dbReference>
<evidence type="ECO:0000256" key="3">
    <source>
        <dbReference type="ARBA" id="ARBA00023163"/>
    </source>
</evidence>
<dbReference type="InterPro" id="IPR010982">
    <property type="entry name" value="Lambda_DNA-bd_dom_sf"/>
</dbReference>
<accession>A0ABT5HIG8</accession>
<sequence length="134" mass="14873">MLSILDNGPDPIDVIVGMNVRRVRKQRGMSQEALAEAIDLTFQQVQKYERGANRVSASKLFKIAKVLEVRIESLFPERDWDCQVENSARWVDDAQAMSVEHPELFDALAKLHPGQVKILLATANGFIAAGQVAA</sequence>
<evidence type="ECO:0000256" key="2">
    <source>
        <dbReference type="ARBA" id="ARBA00023125"/>
    </source>
</evidence>
<evidence type="ECO:0000256" key="1">
    <source>
        <dbReference type="ARBA" id="ARBA00023015"/>
    </source>
</evidence>
<reference evidence="5 6" key="1">
    <citation type="submission" date="2023-01" db="EMBL/GenBank/DDBJ databases">
        <title>Novel species of the genus Asticcacaulis isolated from rivers.</title>
        <authorList>
            <person name="Lu H."/>
        </authorList>
    </citation>
    <scope>NUCLEOTIDE SEQUENCE [LARGE SCALE GENOMIC DNA]</scope>
    <source>
        <strain evidence="5 6">LKC15W</strain>
    </source>
</reference>
<gene>
    <name evidence="5" type="ORF">PQU98_04610</name>
</gene>
<feature type="domain" description="HTH cro/C1-type" evidence="4">
    <location>
        <begin position="20"/>
        <end position="74"/>
    </location>
</feature>
<dbReference type="SUPFAM" id="SSF47413">
    <property type="entry name" value="lambda repressor-like DNA-binding domains"/>
    <property type="match status" value="1"/>
</dbReference>
<dbReference type="Proteomes" id="UP001218579">
    <property type="component" value="Unassembled WGS sequence"/>
</dbReference>
<dbReference type="Pfam" id="PF01381">
    <property type="entry name" value="HTH_3"/>
    <property type="match status" value="1"/>
</dbReference>
<dbReference type="EMBL" id="JAQQKV010000001">
    <property type="protein sequence ID" value="MDC7675399.1"/>
    <property type="molecule type" value="Genomic_DNA"/>
</dbReference>
<keyword evidence="2" id="KW-0238">DNA-binding</keyword>
<keyword evidence="3" id="KW-0804">Transcription</keyword>
<dbReference type="InterPro" id="IPR001387">
    <property type="entry name" value="Cro/C1-type_HTH"/>
</dbReference>
<dbReference type="CDD" id="cd00093">
    <property type="entry name" value="HTH_XRE"/>
    <property type="match status" value="1"/>
</dbReference>
<evidence type="ECO:0000313" key="5">
    <source>
        <dbReference type="EMBL" id="MDC7675399.1"/>
    </source>
</evidence>
<keyword evidence="1" id="KW-0805">Transcription regulation</keyword>
<dbReference type="PANTHER" id="PTHR46797">
    <property type="entry name" value="HTH-TYPE TRANSCRIPTIONAL REGULATOR"/>
    <property type="match status" value="1"/>
</dbReference>